<evidence type="ECO:0000256" key="1">
    <source>
        <dbReference type="SAM" id="Phobius"/>
    </source>
</evidence>
<feature type="transmembrane region" description="Helical" evidence="1">
    <location>
        <begin position="94"/>
        <end position="114"/>
    </location>
</feature>
<dbReference type="Proteomes" id="UP000252249">
    <property type="component" value="Unassembled WGS sequence"/>
</dbReference>
<evidence type="ECO:0000313" key="3">
    <source>
        <dbReference type="Proteomes" id="UP000252249"/>
    </source>
</evidence>
<feature type="transmembrane region" description="Helical" evidence="1">
    <location>
        <begin position="70"/>
        <end position="89"/>
    </location>
</feature>
<keyword evidence="1" id="KW-1133">Transmembrane helix</keyword>
<organism evidence="2 3">
    <name type="scientific">Oceanihabitans sediminis</name>
    <dbReference type="NCBI Taxonomy" id="1812012"/>
    <lineage>
        <taxon>Bacteria</taxon>
        <taxon>Pseudomonadati</taxon>
        <taxon>Bacteroidota</taxon>
        <taxon>Flavobacteriia</taxon>
        <taxon>Flavobacteriales</taxon>
        <taxon>Flavobacteriaceae</taxon>
        <taxon>Oceanihabitans</taxon>
    </lineage>
</organism>
<feature type="transmembrane region" description="Helical" evidence="1">
    <location>
        <begin position="126"/>
        <end position="143"/>
    </location>
</feature>
<keyword evidence="3" id="KW-1185">Reference proteome</keyword>
<dbReference type="AlphaFoldDB" id="A0A368P869"/>
<protein>
    <submittedName>
        <fullName evidence="2">Uncharacterized protein</fullName>
    </submittedName>
</protein>
<keyword evidence="1" id="KW-0812">Transmembrane</keyword>
<keyword evidence="1" id="KW-0472">Membrane</keyword>
<dbReference type="OrthoDB" id="1446731at2"/>
<reference evidence="2 3" key="1">
    <citation type="submission" date="2018-07" db="EMBL/GenBank/DDBJ databases">
        <title>Oceanihabitans testaceum sp. nov., isolated from marine sediment.</title>
        <authorList>
            <person name="Li C.-M."/>
        </authorList>
    </citation>
    <scope>NUCLEOTIDE SEQUENCE [LARGE SCALE GENOMIC DNA]</scope>
    <source>
        <strain evidence="2 3">S9-10</strain>
    </source>
</reference>
<feature type="transmembrane region" description="Helical" evidence="1">
    <location>
        <begin position="21"/>
        <end position="43"/>
    </location>
</feature>
<accession>A0A368P869</accession>
<comment type="caution">
    <text evidence="2">The sequence shown here is derived from an EMBL/GenBank/DDBJ whole genome shotgun (WGS) entry which is preliminary data.</text>
</comment>
<sequence>MSNQQQKLKNQKLEYQNTDKKIIILGSVIATLIALSPFLFYLYESVPNKNIWSTFLFEYESKGYKDVNTVMWLLTGKLVPLILLVIWFFTCRHWWYHTLLVPIVMYTYQIIGLFNEDLSYIDELQFFYMLPVMAIIIPSIYLIKAKMFDKLNTANKTITELEEEFTVRPKTIWGKIRQYF</sequence>
<gene>
    <name evidence="2" type="ORF">DU428_06400</name>
</gene>
<dbReference type="EMBL" id="QPIG01000002">
    <property type="protein sequence ID" value="RCU57421.1"/>
    <property type="molecule type" value="Genomic_DNA"/>
</dbReference>
<name>A0A368P869_9FLAO</name>
<proteinExistence type="predicted"/>
<evidence type="ECO:0000313" key="2">
    <source>
        <dbReference type="EMBL" id="RCU57421.1"/>
    </source>
</evidence>